<evidence type="ECO:0000313" key="2">
    <source>
        <dbReference type="EMBL" id="KZV83914.1"/>
    </source>
</evidence>
<sequence length="135" mass="14686">MKGTDSNSKTGTLHRYDTADRTAFAKQGVVYAALATFVGVLDDVARFFEPAVGLMGFLTCAALVLGGGRKAKGLNGKRWFVFWMRRGLRGRKRCARCLRGKKQWDGATAWTASRVAVALATRPGARTGRGRDTES</sequence>
<keyword evidence="1" id="KW-0812">Transmembrane</keyword>
<keyword evidence="3" id="KW-1185">Reference proteome</keyword>
<dbReference type="InParanoid" id="A0A165D722"/>
<keyword evidence="1" id="KW-1133">Transmembrane helix</keyword>
<dbReference type="Proteomes" id="UP000077266">
    <property type="component" value="Unassembled WGS sequence"/>
</dbReference>
<accession>A0A165D722</accession>
<gene>
    <name evidence="2" type="ORF">EXIGLDRAFT_302370</name>
</gene>
<protein>
    <submittedName>
        <fullName evidence="2">Uncharacterized protein</fullName>
    </submittedName>
</protein>
<dbReference type="EMBL" id="KV426249">
    <property type="protein sequence ID" value="KZV83914.1"/>
    <property type="molecule type" value="Genomic_DNA"/>
</dbReference>
<evidence type="ECO:0000313" key="3">
    <source>
        <dbReference type="Proteomes" id="UP000077266"/>
    </source>
</evidence>
<organism evidence="2 3">
    <name type="scientific">Exidia glandulosa HHB12029</name>
    <dbReference type="NCBI Taxonomy" id="1314781"/>
    <lineage>
        <taxon>Eukaryota</taxon>
        <taxon>Fungi</taxon>
        <taxon>Dikarya</taxon>
        <taxon>Basidiomycota</taxon>
        <taxon>Agaricomycotina</taxon>
        <taxon>Agaricomycetes</taxon>
        <taxon>Auriculariales</taxon>
        <taxon>Exidiaceae</taxon>
        <taxon>Exidia</taxon>
    </lineage>
</organism>
<name>A0A165D722_EXIGL</name>
<evidence type="ECO:0000256" key="1">
    <source>
        <dbReference type="SAM" id="Phobius"/>
    </source>
</evidence>
<proteinExistence type="predicted"/>
<dbReference type="AlphaFoldDB" id="A0A165D722"/>
<reference evidence="2 3" key="1">
    <citation type="journal article" date="2016" name="Mol. Biol. Evol.">
        <title>Comparative Genomics of Early-Diverging Mushroom-Forming Fungi Provides Insights into the Origins of Lignocellulose Decay Capabilities.</title>
        <authorList>
            <person name="Nagy L.G."/>
            <person name="Riley R."/>
            <person name="Tritt A."/>
            <person name="Adam C."/>
            <person name="Daum C."/>
            <person name="Floudas D."/>
            <person name="Sun H."/>
            <person name="Yadav J.S."/>
            <person name="Pangilinan J."/>
            <person name="Larsson K.H."/>
            <person name="Matsuura K."/>
            <person name="Barry K."/>
            <person name="Labutti K."/>
            <person name="Kuo R."/>
            <person name="Ohm R.A."/>
            <person name="Bhattacharya S.S."/>
            <person name="Shirouzu T."/>
            <person name="Yoshinaga Y."/>
            <person name="Martin F.M."/>
            <person name="Grigoriev I.V."/>
            <person name="Hibbett D.S."/>
        </authorList>
    </citation>
    <scope>NUCLEOTIDE SEQUENCE [LARGE SCALE GENOMIC DNA]</scope>
    <source>
        <strain evidence="2 3">HHB12029</strain>
    </source>
</reference>
<feature type="transmembrane region" description="Helical" evidence="1">
    <location>
        <begin position="47"/>
        <end position="68"/>
    </location>
</feature>
<feature type="transmembrane region" description="Helical" evidence="1">
    <location>
        <begin position="23"/>
        <end position="41"/>
    </location>
</feature>
<keyword evidence="1" id="KW-0472">Membrane</keyword>